<dbReference type="OrthoDB" id="66620at2759"/>
<feature type="transmembrane region" description="Helical" evidence="11">
    <location>
        <begin position="1263"/>
        <end position="1287"/>
    </location>
</feature>
<evidence type="ECO:0000313" key="14">
    <source>
        <dbReference type="Proteomes" id="UP000663760"/>
    </source>
</evidence>
<dbReference type="PANTHER" id="PTHR48040">
    <property type="entry name" value="PLEIOTROPIC DRUG RESISTANCE PROTEIN 1-LIKE ISOFORM X1"/>
    <property type="match status" value="1"/>
</dbReference>
<evidence type="ECO:0000259" key="12">
    <source>
        <dbReference type="PROSITE" id="PS50893"/>
    </source>
</evidence>
<reference evidence="13" key="1">
    <citation type="submission" date="2020-02" db="EMBL/GenBank/DDBJ databases">
        <authorList>
            <person name="Scholz U."/>
            <person name="Mascher M."/>
            <person name="Fiebig A."/>
        </authorList>
    </citation>
    <scope>NUCLEOTIDE SEQUENCE</scope>
</reference>
<evidence type="ECO:0000256" key="4">
    <source>
        <dbReference type="ARBA" id="ARBA00022692"/>
    </source>
</evidence>
<dbReference type="InterPro" id="IPR043926">
    <property type="entry name" value="ABCG_dom"/>
</dbReference>
<evidence type="ECO:0000313" key="13">
    <source>
        <dbReference type="EMBL" id="CAA7409928.1"/>
    </source>
</evidence>
<evidence type="ECO:0000256" key="9">
    <source>
        <dbReference type="ARBA" id="ARBA00023136"/>
    </source>
</evidence>
<dbReference type="InterPro" id="IPR029481">
    <property type="entry name" value="ABC_trans_N"/>
</dbReference>
<evidence type="ECO:0000256" key="8">
    <source>
        <dbReference type="ARBA" id="ARBA00022989"/>
    </source>
</evidence>
<dbReference type="InterPro" id="IPR034001">
    <property type="entry name" value="ABCG_PDR_1"/>
</dbReference>
<dbReference type="GO" id="GO:0140359">
    <property type="term" value="F:ABC-type transporter activity"/>
    <property type="evidence" value="ECO:0007669"/>
    <property type="project" value="InterPro"/>
</dbReference>
<feature type="domain" description="ABC transporter" evidence="12">
    <location>
        <begin position="804"/>
        <end position="1056"/>
    </location>
</feature>
<evidence type="ECO:0000256" key="1">
    <source>
        <dbReference type="ARBA" id="ARBA00004141"/>
    </source>
</evidence>
<feature type="region of interest" description="Disordered" evidence="10">
    <location>
        <begin position="1"/>
        <end position="38"/>
    </location>
</feature>
<dbReference type="FunFam" id="3.40.50.300:FF:000179">
    <property type="entry name" value="ABC transporter G family member 34"/>
    <property type="match status" value="1"/>
</dbReference>
<evidence type="ECO:0000256" key="7">
    <source>
        <dbReference type="ARBA" id="ARBA00022840"/>
    </source>
</evidence>
<comment type="similarity">
    <text evidence="2">Belongs to the ABC transporter superfamily. ABCG family. PDR (TC 3.A.1.205) subfamily.</text>
</comment>
<gene>
    <name evidence="13" type="ORF">SI8410_17020606</name>
</gene>
<comment type="subcellular location">
    <subcellularLocation>
        <location evidence="1">Membrane</location>
        <topology evidence="1">Multi-pass membrane protein</topology>
    </subcellularLocation>
</comment>
<keyword evidence="14" id="KW-1185">Reference proteome</keyword>
<feature type="transmembrane region" description="Helical" evidence="11">
    <location>
        <begin position="668"/>
        <end position="690"/>
    </location>
</feature>
<organism evidence="13 14">
    <name type="scientific">Spirodela intermedia</name>
    <name type="common">Intermediate duckweed</name>
    <dbReference type="NCBI Taxonomy" id="51605"/>
    <lineage>
        <taxon>Eukaryota</taxon>
        <taxon>Viridiplantae</taxon>
        <taxon>Streptophyta</taxon>
        <taxon>Embryophyta</taxon>
        <taxon>Tracheophyta</taxon>
        <taxon>Spermatophyta</taxon>
        <taxon>Magnoliopsida</taxon>
        <taxon>Liliopsida</taxon>
        <taxon>Araceae</taxon>
        <taxon>Lemnoideae</taxon>
        <taxon>Spirodela</taxon>
    </lineage>
</organism>
<dbReference type="GO" id="GO:0016887">
    <property type="term" value="F:ATP hydrolysis activity"/>
    <property type="evidence" value="ECO:0007669"/>
    <property type="project" value="InterPro"/>
</dbReference>
<dbReference type="PANTHER" id="PTHR48040:SF35">
    <property type="entry name" value="ABC TRANSPORTER G FAMILY MEMBER 39-LIKE"/>
    <property type="match status" value="1"/>
</dbReference>
<feature type="compositionally biased region" description="Low complexity" evidence="10">
    <location>
        <begin position="23"/>
        <end position="38"/>
    </location>
</feature>
<keyword evidence="6" id="KW-0547">Nucleotide-binding</keyword>
<dbReference type="InterPro" id="IPR027417">
    <property type="entry name" value="P-loop_NTPase"/>
</dbReference>
<evidence type="ECO:0000256" key="5">
    <source>
        <dbReference type="ARBA" id="ARBA00022737"/>
    </source>
</evidence>
<proteinExistence type="inferred from homology"/>
<dbReference type="InterPro" id="IPR013581">
    <property type="entry name" value="PDR_assoc"/>
</dbReference>
<dbReference type="SMART" id="SM00382">
    <property type="entry name" value="AAA"/>
    <property type="match status" value="2"/>
</dbReference>
<dbReference type="Pfam" id="PF00005">
    <property type="entry name" value="ABC_tran"/>
    <property type="match status" value="2"/>
</dbReference>
<dbReference type="Pfam" id="PF01061">
    <property type="entry name" value="ABC2_membrane"/>
    <property type="match status" value="2"/>
</dbReference>
<sequence>MAGEEELKPSATAAVSGSRRHGSSGWRNNSMSRVFSHSSRSMEDEEALKWAAIEKLPTFSRVRRGILSVEGGKPKEVDIQSLGAEERRLLLKKLSNLAEDNERFLWKLKNRMDRVGIESPTIEVRYENLSVGTETHVGGSGVPTTINFFTNKIEGILNFLKIVPSRKRPMTILHDLSGIIKPSRLTLLLGPPGSGKTTFLLALAGKLDSKLKVGGAVTYNGHGLDEFIPQRTSAYIGQNDVHIREMTVRETLQFSARCQGSGTRYEMLMELARREKEENIKPDPDIDLYMKASALKGQEEVVTDYILKVLGLEMCADTLVGDQMVRGISGGEKKRVTTGEMIVGPAKALFMDEISTGLDSSTTFQIVNSLRQSVHILNTTALIALLQPAPETFALFDDIVLLSEGQIVYQGPRDNVVEFFESMGFKCPDRKGVADFLQEVTSRKDQEQYWARLDEPYQFVSVKDFSEAFQTFHVGRRLREQLRTPFDRDKSHPSALSTSIYGVSKMELLKACISRELLLMRRNSFVYIFKLIQLFVVALVTMTLFIRTRMNHDNVEDGVIYLGALFMGLITHMFNGFAELAMSIARLPVFYKQRDFRFYPSWAYALPAWLLKIPISLVECALWTSLTYYVIGYDPNIQRMFRHYLLLVLLSQMAFGLFRFVAALGRTMVIASTFGSFAQVVLLVLGGFVISREDVKKWWIWAYWSSPMMYAQSAISVNEFLGHSWNHVVDIRVSTETLGVQVLKARGFFTGAYWYWIGVGGLLGYIFLLNGLFALALTYLNQSERGAYAKCKKGMILPFAPYSIVFEKIKYSVNMPAEMKAQGVTEERLVLLNDLNGAFRPGVLTALMGVSGAGKTTLLDVLAGRKTGGYVEGSIRISGFPKKQETFARISGYCEQNDIHSPHVTVYESLLYSAWLRLAPEVDSTTRKRFIEEVMELVELTFLKGAIVGLPGVTGLSTEQRKRLTIAVELVANPSIIFMDEPTSGLDARAAAIVMRTVRNTVDTGRTVVCTIHQPGIDIFESFDELFLMKRGGEEIYVGPVGHYSSQLVSYFEGINGVKKIEQGYNPSTWMLEITAKEKEESLGIDFTEIYKKSELFRRNVDLIRELSKPAPGSEDLYFPTQHSQPFLTQCMACLWKQHKSYWRNPSYTAIRIFFTTISAFLFGTIFWRLGRRRSTRQDLFNAVGALYASVMFIGIQNAQMVQPVVDVERTVFYREKAAGMYSALPYAFGQVVVEIPYIFVQTLICGFVIYGMINFHWTAAKFFWFIFFFFTTLLYFTLYGMMAVGLTPNSNISAVVSTAFYNLFNAFSGFVIPRRRIPIWWRWYYWVCPVAWSVYGLVISQFGDYEDRMEDTGETVQEFLNRYFGYRQDFVGAAAAATVGFDVVFAFVFAFCIKMFNFQKR</sequence>
<feature type="transmembrane region" description="Helical" evidence="11">
    <location>
        <begin position="609"/>
        <end position="631"/>
    </location>
</feature>
<feature type="transmembrane region" description="Helical" evidence="11">
    <location>
        <begin position="1180"/>
        <end position="1199"/>
    </location>
</feature>
<feature type="transmembrane region" description="Helical" evidence="11">
    <location>
        <begin position="1236"/>
        <end position="1256"/>
    </location>
</feature>
<feature type="transmembrane region" description="Helical" evidence="11">
    <location>
        <begin position="753"/>
        <end position="780"/>
    </location>
</feature>
<keyword evidence="4 11" id="KW-0812">Transmembrane</keyword>
<feature type="transmembrane region" description="Helical" evidence="11">
    <location>
        <begin position="1293"/>
        <end position="1312"/>
    </location>
</feature>
<name>A0A7I8LKZ9_SPIIN</name>
<dbReference type="InterPro" id="IPR034003">
    <property type="entry name" value="ABCG_PDR_2"/>
</dbReference>
<feature type="domain" description="ABC transporter" evidence="12">
    <location>
        <begin position="157"/>
        <end position="429"/>
    </location>
</feature>
<dbReference type="GO" id="GO:0005524">
    <property type="term" value="F:ATP binding"/>
    <property type="evidence" value="ECO:0007669"/>
    <property type="project" value="UniProtKB-KW"/>
</dbReference>
<feature type="transmembrane region" description="Helical" evidence="11">
    <location>
        <begin position="558"/>
        <end position="578"/>
    </location>
</feature>
<feature type="transmembrane region" description="Helical" evidence="11">
    <location>
        <begin position="1150"/>
        <end position="1168"/>
    </location>
</feature>
<keyword evidence="9 11" id="KW-0472">Membrane</keyword>
<feature type="transmembrane region" description="Helical" evidence="11">
    <location>
        <begin position="643"/>
        <end position="662"/>
    </location>
</feature>
<dbReference type="FunFam" id="3.40.50.300:FF:000059">
    <property type="entry name" value="ABC transporter G family member 40"/>
    <property type="match status" value="1"/>
</dbReference>
<dbReference type="GO" id="GO:0016020">
    <property type="term" value="C:membrane"/>
    <property type="evidence" value="ECO:0007669"/>
    <property type="project" value="UniProtKB-SubCell"/>
</dbReference>
<keyword evidence="7" id="KW-0067">ATP-binding</keyword>
<dbReference type="InterPro" id="IPR003439">
    <property type="entry name" value="ABC_transporter-like_ATP-bd"/>
</dbReference>
<accession>A0A7I8LKZ9</accession>
<dbReference type="CDD" id="cd03232">
    <property type="entry name" value="ABCG_PDR_domain2"/>
    <property type="match status" value="1"/>
</dbReference>
<dbReference type="Pfam" id="PF08370">
    <property type="entry name" value="PDR_assoc"/>
    <property type="match status" value="1"/>
</dbReference>
<dbReference type="PROSITE" id="PS50893">
    <property type="entry name" value="ABC_TRANSPORTER_2"/>
    <property type="match status" value="2"/>
</dbReference>
<dbReference type="InterPro" id="IPR013525">
    <property type="entry name" value="ABC2_TM"/>
</dbReference>
<evidence type="ECO:0000256" key="11">
    <source>
        <dbReference type="SAM" id="Phobius"/>
    </source>
</evidence>
<dbReference type="Pfam" id="PF19055">
    <property type="entry name" value="ABC2_membrane_7"/>
    <property type="match status" value="1"/>
</dbReference>
<evidence type="ECO:0000256" key="10">
    <source>
        <dbReference type="SAM" id="MobiDB-lite"/>
    </source>
</evidence>
<dbReference type="Gene3D" id="3.40.50.300">
    <property type="entry name" value="P-loop containing nucleotide triphosphate hydrolases"/>
    <property type="match status" value="2"/>
</dbReference>
<dbReference type="CDD" id="cd03233">
    <property type="entry name" value="ABCG_PDR_domain1"/>
    <property type="match status" value="1"/>
</dbReference>
<dbReference type="Pfam" id="PF14510">
    <property type="entry name" value="ABC_trans_N"/>
    <property type="match status" value="1"/>
</dbReference>
<dbReference type="InterPro" id="IPR003593">
    <property type="entry name" value="AAA+_ATPase"/>
</dbReference>
<keyword evidence="5" id="KW-0677">Repeat</keyword>
<evidence type="ECO:0000256" key="6">
    <source>
        <dbReference type="ARBA" id="ARBA00022741"/>
    </source>
</evidence>
<keyword evidence="3" id="KW-0813">Transport</keyword>
<feature type="transmembrane region" description="Helical" evidence="11">
    <location>
        <begin position="1324"/>
        <end position="1344"/>
    </location>
</feature>
<evidence type="ECO:0000256" key="2">
    <source>
        <dbReference type="ARBA" id="ARBA00006012"/>
    </source>
</evidence>
<feature type="transmembrane region" description="Helical" evidence="11">
    <location>
        <begin position="1371"/>
        <end position="1394"/>
    </location>
</feature>
<keyword evidence="8 11" id="KW-1133">Transmembrane helix</keyword>
<dbReference type="EMBL" id="LR746280">
    <property type="protein sequence ID" value="CAA7409928.1"/>
    <property type="molecule type" value="Genomic_DNA"/>
</dbReference>
<dbReference type="Proteomes" id="UP000663760">
    <property type="component" value="Chromosome 17"/>
</dbReference>
<feature type="transmembrane region" description="Helical" evidence="11">
    <location>
        <begin position="525"/>
        <end position="546"/>
    </location>
</feature>
<protein>
    <recommendedName>
        <fullName evidence="12">ABC transporter domain-containing protein</fullName>
    </recommendedName>
</protein>
<evidence type="ECO:0000256" key="3">
    <source>
        <dbReference type="ARBA" id="ARBA00022448"/>
    </source>
</evidence>
<dbReference type="SUPFAM" id="SSF52540">
    <property type="entry name" value="P-loop containing nucleoside triphosphate hydrolases"/>
    <property type="match status" value="2"/>
</dbReference>